<dbReference type="Pfam" id="PF20237">
    <property type="entry name" value="DUF6594"/>
    <property type="match status" value="1"/>
</dbReference>
<keyword evidence="1" id="KW-0472">Membrane</keyword>
<keyword evidence="1" id="KW-1133">Transmembrane helix</keyword>
<evidence type="ECO:0000259" key="2">
    <source>
        <dbReference type="Pfam" id="PF20237"/>
    </source>
</evidence>
<dbReference type="PANTHER" id="PTHR34502:SF5">
    <property type="entry name" value="DUF6594 DOMAIN-CONTAINING PROTEIN"/>
    <property type="match status" value="1"/>
</dbReference>
<feature type="transmembrane region" description="Helical" evidence="1">
    <location>
        <begin position="262"/>
        <end position="280"/>
    </location>
</feature>
<evidence type="ECO:0000313" key="3">
    <source>
        <dbReference type="EMBL" id="KIM93726.1"/>
    </source>
</evidence>
<feature type="domain" description="DUF6594" evidence="2">
    <location>
        <begin position="35"/>
        <end position="273"/>
    </location>
</feature>
<reference evidence="3 4" key="1">
    <citation type="submission" date="2014-04" db="EMBL/GenBank/DDBJ databases">
        <authorList>
            <consortium name="DOE Joint Genome Institute"/>
            <person name="Kuo A."/>
            <person name="Martino E."/>
            <person name="Perotto S."/>
            <person name="Kohler A."/>
            <person name="Nagy L.G."/>
            <person name="Floudas D."/>
            <person name="Copeland A."/>
            <person name="Barry K.W."/>
            <person name="Cichocki N."/>
            <person name="Veneault-Fourrey C."/>
            <person name="LaButti K."/>
            <person name="Lindquist E.A."/>
            <person name="Lipzen A."/>
            <person name="Lundell T."/>
            <person name="Morin E."/>
            <person name="Murat C."/>
            <person name="Sun H."/>
            <person name="Tunlid A."/>
            <person name="Henrissat B."/>
            <person name="Grigoriev I.V."/>
            <person name="Hibbett D.S."/>
            <person name="Martin F."/>
            <person name="Nordberg H.P."/>
            <person name="Cantor M.N."/>
            <person name="Hua S.X."/>
        </authorList>
    </citation>
    <scope>NUCLEOTIDE SEQUENCE [LARGE SCALE GENOMIC DNA]</scope>
    <source>
        <strain evidence="3 4">Zn</strain>
    </source>
</reference>
<dbReference type="HOGENOM" id="CLU_074610_0_0_1"/>
<evidence type="ECO:0000313" key="4">
    <source>
        <dbReference type="Proteomes" id="UP000054321"/>
    </source>
</evidence>
<evidence type="ECO:0000256" key="1">
    <source>
        <dbReference type="SAM" id="Phobius"/>
    </source>
</evidence>
<dbReference type="InParanoid" id="A0A0C3GTL3"/>
<name>A0A0C3GTL3_OIDMZ</name>
<dbReference type="PANTHER" id="PTHR34502">
    <property type="entry name" value="DUF6594 DOMAIN-CONTAINING PROTEIN-RELATED"/>
    <property type="match status" value="1"/>
</dbReference>
<keyword evidence="4" id="KW-1185">Reference proteome</keyword>
<reference evidence="4" key="2">
    <citation type="submission" date="2015-01" db="EMBL/GenBank/DDBJ databases">
        <title>Evolutionary Origins and Diversification of the Mycorrhizal Mutualists.</title>
        <authorList>
            <consortium name="DOE Joint Genome Institute"/>
            <consortium name="Mycorrhizal Genomics Consortium"/>
            <person name="Kohler A."/>
            <person name="Kuo A."/>
            <person name="Nagy L.G."/>
            <person name="Floudas D."/>
            <person name="Copeland A."/>
            <person name="Barry K.W."/>
            <person name="Cichocki N."/>
            <person name="Veneault-Fourrey C."/>
            <person name="LaButti K."/>
            <person name="Lindquist E.A."/>
            <person name="Lipzen A."/>
            <person name="Lundell T."/>
            <person name="Morin E."/>
            <person name="Murat C."/>
            <person name="Riley R."/>
            <person name="Ohm R."/>
            <person name="Sun H."/>
            <person name="Tunlid A."/>
            <person name="Henrissat B."/>
            <person name="Grigoriev I.V."/>
            <person name="Hibbett D.S."/>
            <person name="Martin F."/>
        </authorList>
    </citation>
    <scope>NUCLEOTIDE SEQUENCE [LARGE SCALE GENOMIC DNA]</scope>
    <source>
        <strain evidence="4">Zn</strain>
    </source>
</reference>
<dbReference type="Proteomes" id="UP000054321">
    <property type="component" value="Unassembled WGS sequence"/>
</dbReference>
<dbReference type="AlphaFoldDB" id="A0A0C3GTL3"/>
<sequence>MQEHILEEPQHGNPIFVRNFPKVYLQDVPGLLQAAKNLSQDSDLRVFHRFDKLRVFYILRLQRHLAKMTKELENLVPLIQNIGPGSDTDPLEKRSNELIYDIESTIRDYDNALWAQERIERLRTPESEFVASFKKKFATANAPISDLDADAQFNLNKLVATPTEAKSWIHRYIDRNPFLARRFIDKSERKAGRENMVIYSEQKIRQLDQVVMNISFCLLLLCPVTVLSLVNNKVAKLSIIVGFLLLSAILMALGTGSNNSTLAVLAAYSAYLVFFLGVGTNPS</sequence>
<keyword evidence="1" id="KW-0812">Transmembrane</keyword>
<dbReference type="EMBL" id="KN832893">
    <property type="protein sequence ID" value="KIM93726.1"/>
    <property type="molecule type" value="Genomic_DNA"/>
</dbReference>
<dbReference type="InterPro" id="IPR046529">
    <property type="entry name" value="DUF6594"/>
</dbReference>
<proteinExistence type="predicted"/>
<feature type="transmembrane region" description="Helical" evidence="1">
    <location>
        <begin position="210"/>
        <end position="230"/>
    </location>
</feature>
<accession>A0A0C3GTL3</accession>
<feature type="transmembrane region" description="Helical" evidence="1">
    <location>
        <begin position="237"/>
        <end position="256"/>
    </location>
</feature>
<gene>
    <name evidence="3" type="ORF">OIDMADRAFT_35546</name>
</gene>
<organism evidence="3 4">
    <name type="scientific">Oidiodendron maius (strain Zn)</name>
    <dbReference type="NCBI Taxonomy" id="913774"/>
    <lineage>
        <taxon>Eukaryota</taxon>
        <taxon>Fungi</taxon>
        <taxon>Dikarya</taxon>
        <taxon>Ascomycota</taxon>
        <taxon>Pezizomycotina</taxon>
        <taxon>Leotiomycetes</taxon>
        <taxon>Leotiomycetes incertae sedis</taxon>
        <taxon>Myxotrichaceae</taxon>
        <taxon>Oidiodendron</taxon>
    </lineage>
</organism>
<protein>
    <recommendedName>
        <fullName evidence="2">DUF6594 domain-containing protein</fullName>
    </recommendedName>
</protein>
<dbReference type="STRING" id="913774.A0A0C3GTL3"/>